<evidence type="ECO:0000313" key="5">
    <source>
        <dbReference type="EMBL" id="QDU40721.1"/>
    </source>
</evidence>
<dbReference type="PANTHER" id="PTHR35889">
    <property type="entry name" value="CYCLOINULO-OLIGOSACCHARIDE FRUCTANOTRANSFERASE-RELATED"/>
    <property type="match status" value="1"/>
</dbReference>
<dbReference type="Gene3D" id="2.60.40.1080">
    <property type="match status" value="1"/>
</dbReference>
<organism evidence="5 6">
    <name type="scientific">Maioricimonas rarisocia</name>
    <dbReference type="NCBI Taxonomy" id="2528026"/>
    <lineage>
        <taxon>Bacteria</taxon>
        <taxon>Pseudomonadati</taxon>
        <taxon>Planctomycetota</taxon>
        <taxon>Planctomycetia</taxon>
        <taxon>Planctomycetales</taxon>
        <taxon>Planctomycetaceae</taxon>
        <taxon>Maioricimonas</taxon>
    </lineage>
</organism>
<evidence type="ECO:0000256" key="2">
    <source>
        <dbReference type="SAM" id="SignalP"/>
    </source>
</evidence>
<dbReference type="PANTHER" id="PTHR35889:SF3">
    <property type="entry name" value="F-BOX DOMAIN-CONTAINING PROTEIN"/>
    <property type="match status" value="1"/>
</dbReference>
<protein>
    <recommendedName>
        <fullName evidence="7">BIG2 domain-containing protein</fullName>
    </recommendedName>
</protein>
<sequence precursor="true">MFMTKAFLTTIASLAVVAACTPGMLRADDTLAPASTRFQSADTEETPDFQRHLVPLMGKLGCNGRACHGSFQGQGGFQLSLFGYDFEMDHENLLDRIDTDAPAESYALHKPTLQEPHEGGKRMAVDSWEYNLFLSWIRGGAAPRSEEAATLTTLEVTPREIRFSEAGQTQQLKAIAVWSDGTREDVTCLSRFQSNDTAICEITDKGEVTAGESGDTHVVVFYDNAVVPIPVLKPVSDRTGENYPQIATTTPIDEFVVGKLSKLGIIPSEVCSDEEFLRRVSLDLAGTLPTAGDVRAFLSDQSPDKRARKVEELLATPAYAAWWTTKLCDWTGNSDQQLNNINPARGNTASRDWYDWIHKRVSENVPYDKLVEGIVVANSRRPGESYREYCERQSRMLRDDATEAYADDQGLTYFWGRRNFRATEDRAIGFAYTFMGTRIQCAQCHKHPFDVWTQKDFQQFEQFFTRINFARNGSDRDEYKAILEELGVDKLRGGQQRRAIADAAKEGKTVPFPELVVQSPRISAAQRKKAEALRAKGKDVKLPGDFARLLGGESINLAEIEDPRTALMDWLRHDSKQLFAKAFVNRVWANYFNRGIVEPTDDLSLANPPCNQELLDYLARGFVENGYDMHWLHREICLSDTYQRSWQPNETNLHDERNFSRAVPRRLPAEVAIDALAIATVSDEKAARFLEEIDRRSLGLPGVPRNRSNGAYYALSVFGRSTRESNCDCDRSSEASLLQTVFVRNDETVHELIDRRDGWITQLARGSSSKSANRREDSRKADAIRQRMERIEQALNRARKQGNEKQIGLATRQLKGLRKQLAELEPQKSANVDLDVASVVDEAYLRTLSRLPNEDERAIASEFVASSENPIAGARGLLWTLINTKEFLVNH</sequence>
<reference evidence="5 6" key="1">
    <citation type="submission" date="2019-02" db="EMBL/GenBank/DDBJ databases">
        <title>Deep-cultivation of Planctomycetes and their phenomic and genomic characterization uncovers novel biology.</title>
        <authorList>
            <person name="Wiegand S."/>
            <person name="Jogler M."/>
            <person name="Boedeker C."/>
            <person name="Pinto D."/>
            <person name="Vollmers J."/>
            <person name="Rivas-Marin E."/>
            <person name="Kohn T."/>
            <person name="Peeters S.H."/>
            <person name="Heuer A."/>
            <person name="Rast P."/>
            <person name="Oberbeckmann S."/>
            <person name="Bunk B."/>
            <person name="Jeske O."/>
            <person name="Meyerdierks A."/>
            <person name="Storesund J.E."/>
            <person name="Kallscheuer N."/>
            <person name="Luecker S."/>
            <person name="Lage O.M."/>
            <person name="Pohl T."/>
            <person name="Merkel B.J."/>
            <person name="Hornburger P."/>
            <person name="Mueller R.-W."/>
            <person name="Bruemmer F."/>
            <person name="Labrenz M."/>
            <person name="Spormann A.M."/>
            <person name="Op den Camp H."/>
            <person name="Overmann J."/>
            <person name="Amann R."/>
            <person name="Jetten M.S.M."/>
            <person name="Mascher T."/>
            <person name="Medema M.H."/>
            <person name="Devos D.P."/>
            <person name="Kaster A.-K."/>
            <person name="Ovreas L."/>
            <person name="Rohde M."/>
            <person name="Galperin M.Y."/>
            <person name="Jogler C."/>
        </authorList>
    </citation>
    <scope>NUCLEOTIDE SEQUENCE [LARGE SCALE GENOMIC DNA]</scope>
    <source>
        <strain evidence="5 6">Mal4</strain>
    </source>
</reference>
<evidence type="ECO:0000259" key="3">
    <source>
        <dbReference type="Pfam" id="PF07583"/>
    </source>
</evidence>
<proteinExistence type="predicted"/>
<dbReference type="InterPro" id="IPR011444">
    <property type="entry name" value="DUF1549"/>
</dbReference>
<evidence type="ECO:0000313" key="6">
    <source>
        <dbReference type="Proteomes" id="UP000320496"/>
    </source>
</evidence>
<gene>
    <name evidence="5" type="ORF">Mal4_50810</name>
</gene>
<dbReference type="InterPro" id="IPR022655">
    <property type="entry name" value="DUF1553"/>
</dbReference>
<evidence type="ECO:0000259" key="4">
    <source>
        <dbReference type="Pfam" id="PF07587"/>
    </source>
</evidence>
<dbReference type="PROSITE" id="PS51257">
    <property type="entry name" value="PROKAR_LIPOPROTEIN"/>
    <property type="match status" value="1"/>
</dbReference>
<feature type="chain" id="PRO_5022190822" description="BIG2 domain-containing protein" evidence="2">
    <location>
        <begin position="28"/>
        <end position="891"/>
    </location>
</feature>
<dbReference type="Pfam" id="PF07587">
    <property type="entry name" value="PSD1"/>
    <property type="match status" value="1"/>
</dbReference>
<keyword evidence="2" id="KW-0732">Signal</keyword>
<evidence type="ECO:0008006" key="7">
    <source>
        <dbReference type="Google" id="ProtNLM"/>
    </source>
</evidence>
<dbReference type="Pfam" id="PF07583">
    <property type="entry name" value="PSCyt2"/>
    <property type="match status" value="1"/>
</dbReference>
<name>A0A517ZE10_9PLAN</name>
<dbReference type="KEGG" id="mri:Mal4_50810"/>
<feature type="coiled-coil region" evidence="1">
    <location>
        <begin position="774"/>
        <end position="801"/>
    </location>
</feature>
<feature type="signal peptide" evidence="2">
    <location>
        <begin position="1"/>
        <end position="27"/>
    </location>
</feature>
<accession>A0A517ZE10</accession>
<dbReference type="EMBL" id="CP036275">
    <property type="protein sequence ID" value="QDU40721.1"/>
    <property type="molecule type" value="Genomic_DNA"/>
</dbReference>
<keyword evidence="6" id="KW-1185">Reference proteome</keyword>
<dbReference type="AlphaFoldDB" id="A0A517ZE10"/>
<evidence type="ECO:0000256" key="1">
    <source>
        <dbReference type="SAM" id="Coils"/>
    </source>
</evidence>
<keyword evidence="1" id="KW-0175">Coiled coil</keyword>
<feature type="domain" description="DUF1553" evidence="4">
    <location>
        <begin position="564"/>
        <end position="863"/>
    </location>
</feature>
<dbReference type="Proteomes" id="UP000320496">
    <property type="component" value="Chromosome"/>
</dbReference>
<feature type="domain" description="DUF1549" evidence="3">
    <location>
        <begin position="251"/>
        <end position="467"/>
    </location>
</feature>